<proteinExistence type="predicted"/>
<accession>X0UI45</accession>
<evidence type="ECO:0000313" key="1">
    <source>
        <dbReference type="EMBL" id="GAG00033.1"/>
    </source>
</evidence>
<dbReference type="Gene3D" id="3.40.1360.10">
    <property type="match status" value="1"/>
</dbReference>
<protein>
    <recommendedName>
        <fullName evidence="2">Toprim domain-containing protein</fullName>
    </recommendedName>
</protein>
<reference evidence="1" key="1">
    <citation type="journal article" date="2014" name="Front. Microbiol.">
        <title>High frequency of phylogenetically diverse reductive dehalogenase-homologous genes in deep subseafloor sedimentary metagenomes.</title>
        <authorList>
            <person name="Kawai M."/>
            <person name="Futagami T."/>
            <person name="Toyoda A."/>
            <person name="Takaki Y."/>
            <person name="Nishi S."/>
            <person name="Hori S."/>
            <person name="Arai W."/>
            <person name="Tsubouchi T."/>
            <person name="Morono Y."/>
            <person name="Uchiyama I."/>
            <person name="Ito T."/>
            <person name="Fujiyama A."/>
            <person name="Inagaki F."/>
            <person name="Takami H."/>
        </authorList>
    </citation>
    <scope>NUCLEOTIDE SEQUENCE</scope>
    <source>
        <strain evidence="1">Expedition CK06-06</strain>
    </source>
</reference>
<comment type="caution">
    <text evidence="1">The sequence shown here is derived from an EMBL/GenBank/DDBJ whole genome shotgun (WGS) entry which is preliminary data.</text>
</comment>
<sequence>KDIYIKKDLVEKSRYKVTSFLKRKWNNLDADYWLQYGIGTTLLNKYKVFPLLEYTMSQRDGNNTNEINIKNQYLYGYFRLDGTLYKVYQPKIIKKKFIKVKNYIQGSDQLKYNKPTLIITSSLKEIMSLDNINFNAEYIAPESECTLISKKVISSYLLKYDNIFTLFDNDAAGNIGMNKYYDEYGIPGIYVNLSKDVSDSIKDHSKLTVKNYINPLIP</sequence>
<organism evidence="1">
    <name type="scientific">marine sediment metagenome</name>
    <dbReference type="NCBI Taxonomy" id="412755"/>
    <lineage>
        <taxon>unclassified sequences</taxon>
        <taxon>metagenomes</taxon>
        <taxon>ecological metagenomes</taxon>
    </lineage>
</organism>
<name>X0UI45_9ZZZZ</name>
<feature type="non-terminal residue" evidence="1">
    <location>
        <position position="1"/>
    </location>
</feature>
<evidence type="ECO:0008006" key="2">
    <source>
        <dbReference type="Google" id="ProtNLM"/>
    </source>
</evidence>
<gene>
    <name evidence="1" type="ORF">S01H1_45318</name>
</gene>
<dbReference type="AlphaFoldDB" id="X0UI45"/>
<dbReference type="EMBL" id="BARS01028951">
    <property type="protein sequence ID" value="GAG00033.1"/>
    <property type="molecule type" value="Genomic_DNA"/>
</dbReference>